<accession>A0AAV6WHN9</accession>
<dbReference type="Proteomes" id="UP000826271">
    <property type="component" value="Unassembled WGS sequence"/>
</dbReference>
<protein>
    <recommendedName>
        <fullName evidence="3">TF-B3 domain-containing protein</fullName>
    </recommendedName>
</protein>
<reference evidence="1" key="1">
    <citation type="submission" date="2019-10" db="EMBL/GenBank/DDBJ databases">
        <authorList>
            <person name="Zhang R."/>
            <person name="Pan Y."/>
            <person name="Wang J."/>
            <person name="Ma R."/>
            <person name="Yu S."/>
        </authorList>
    </citation>
    <scope>NUCLEOTIDE SEQUENCE</scope>
    <source>
        <strain evidence="1">LA-IB0</strain>
        <tissue evidence="1">Leaf</tissue>
    </source>
</reference>
<evidence type="ECO:0000313" key="2">
    <source>
        <dbReference type="Proteomes" id="UP000826271"/>
    </source>
</evidence>
<sequence length="216" mass="24425">MVSEETSPRFSRERWAKRRQAPNCLHDCGEFFFIYIHKDAYGLVFSGVEWEQFIKAHILDEVYYVVFKHESGLKFRAKIFDTSFCASSCGIVRVKAKVCIELRDFVLRTRHGHSSIYQPEKNSKCSCCMPQHVPTIISKSPHLACKSKALLVVPEDLTNPSSVKFKWINKVHDLAVPSSSSIFTTGVVTITYSCKSKTINGASALQDAKIAQENKL</sequence>
<gene>
    <name evidence="1" type="ORF">BUALT_Bualt14G0042000</name>
</gene>
<proteinExistence type="predicted"/>
<dbReference type="EMBL" id="WHWC01000014">
    <property type="protein sequence ID" value="KAG8369708.1"/>
    <property type="molecule type" value="Genomic_DNA"/>
</dbReference>
<comment type="caution">
    <text evidence="1">The sequence shown here is derived from an EMBL/GenBank/DDBJ whole genome shotgun (WGS) entry which is preliminary data.</text>
</comment>
<keyword evidence="2" id="KW-1185">Reference proteome</keyword>
<organism evidence="1 2">
    <name type="scientific">Buddleja alternifolia</name>
    <dbReference type="NCBI Taxonomy" id="168488"/>
    <lineage>
        <taxon>Eukaryota</taxon>
        <taxon>Viridiplantae</taxon>
        <taxon>Streptophyta</taxon>
        <taxon>Embryophyta</taxon>
        <taxon>Tracheophyta</taxon>
        <taxon>Spermatophyta</taxon>
        <taxon>Magnoliopsida</taxon>
        <taxon>eudicotyledons</taxon>
        <taxon>Gunneridae</taxon>
        <taxon>Pentapetalae</taxon>
        <taxon>asterids</taxon>
        <taxon>lamiids</taxon>
        <taxon>Lamiales</taxon>
        <taxon>Scrophulariaceae</taxon>
        <taxon>Buddlejeae</taxon>
        <taxon>Buddleja</taxon>
    </lineage>
</organism>
<name>A0AAV6WHN9_9LAMI</name>
<evidence type="ECO:0000313" key="1">
    <source>
        <dbReference type="EMBL" id="KAG8369708.1"/>
    </source>
</evidence>
<dbReference type="AlphaFoldDB" id="A0AAV6WHN9"/>
<evidence type="ECO:0008006" key="3">
    <source>
        <dbReference type="Google" id="ProtNLM"/>
    </source>
</evidence>